<proteinExistence type="predicted"/>
<protein>
    <submittedName>
        <fullName evidence="4">GNAT family N-acetyltransferase</fullName>
    </submittedName>
</protein>
<dbReference type="SUPFAM" id="SSF55729">
    <property type="entry name" value="Acyl-CoA N-acyltransferases (Nat)"/>
    <property type="match status" value="1"/>
</dbReference>
<dbReference type="PROSITE" id="PS51186">
    <property type="entry name" value="GNAT"/>
    <property type="match status" value="1"/>
</dbReference>
<dbReference type="PANTHER" id="PTHR43877">
    <property type="entry name" value="AMINOALKYLPHOSPHONATE N-ACETYLTRANSFERASE-RELATED-RELATED"/>
    <property type="match status" value="1"/>
</dbReference>
<dbReference type="InterPro" id="IPR016181">
    <property type="entry name" value="Acyl_CoA_acyltransferase"/>
</dbReference>
<dbReference type="Pfam" id="PF00583">
    <property type="entry name" value="Acetyltransf_1"/>
    <property type="match status" value="1"/>
</dbReference>
<dbReference type="InterPro" id="IPR000182">
    <property type="entry name" value="GNAT_dom"/>
</dbReference>
<evidence type="ECO:0000313" key="5">
    <source>
        <dbReference type="Proteomes" id="UP000429484"/>
    </source>
</evidence>
<dbReference type="GeneID" id="89575757"/>
<keyword evidence="1" id="KW-0808">Transferase</keyword>
<name>A0A222IK61_RHIML</name>
<organism evidence="4 5">
    <name type="scientific">Rhizobium meliloti</name>
    <name type="common">Ensifer meliloti</name>
    <name type="synonym">Sinorhizobium meliloti</name>
    <dbReference type="NCBI Taxonomy" id="382"/>
    <lineage>
        <taxon>Bacteria</taxon>
        <taxon>Pseudomonadati</taxon>
        <taxon>Pseudomonadota</taxon>
        <taxon>Alphaproteobacteria</taxon>
        <taxon>Hyphomicrobiales</taxon>
        <taxon>Rhizobiaceae</taxon>
        <taxon>Sinorhizobium/Ensifer group</taxon>
        <taxon>Sinorhizobium</taxon>
    </lineage>
</organism>
<accession>A0A222IK61</accession>
<evidence type="ECO:0000313" key="4">
    <source>
        <dbReference type="EMBL" id="MQW32871.1"/>
    </source>
</evidence>
<sequence length="156" mass="16802">MTAVTIAEESPRQPAVIRLLELSDAYAASLYPAESNHLVDLSQLEQPTVSFFVARRDGEVVGCCGLVEAGDGTAEIKRMFVDPEARGLKLGKLLLSALEAKAAKLGLTAIRLETGIYQPEAIGLYKASGYVECAPFGSYLPDPLSLFMEKPVRQEA</sequence>
<evidence type="ECO:0000256" key="1">
    <source>
        <dbReference type="ARBA" id="ARBA00022679"/>
    </source>
</evidence>
<reference evidence="4 5" key="1">
    <citation type="journal article" date="2013" name="Genome Biol.">
        <title>Comparative genomics of the core and accessory genomes of 48 Sinorhizobium strains comprising five genospecies.</title>
        <authorList>
            <person name="Sugawara M."/>
            <person name="Epstein B."/>
            <person name="Badgley B.D."/>
            <person name="Unno T."/>
            <person name="Xu L."/>
            <person name="Reese J."/>
            <person name="Gyaneshwar P."/>
            <person name="Denny R."/>
            <person name="Mudge J."/>
            <person name="Bharti A.K."/>
            <person name="Farmer A.D."/>
            <person name="May G.D."/>
            <person name="Woodward J.E."/>
            <person name="Medigue C."/>
            <person name="Vallenet D."/>
            <person name="Lajus A."/>
            <person name="Rouy Z."/>
            <person name="Martinez-Vaz B."/>
            <person name="Tiffin P."/>
            <person name="Young N.D."/>
            <person name="Sadowsky M.J."/>
        </authorList>
    </citation>
    <scope>NUCLEOTIDE SEQUENCE [LARGE SCALE GENOMIC DNA]</scope>
    <source>
        <strain evidence="4 5">N6B1</strain>
    </source>
</reference>
<evidence type="ECO:0000256" key="2">
    <source>
        <dbReference type="ARBA" id="ARBA00023315"/>
    </source>
</evidence>
<dbReference type="InterPro" id="IPR050832">
    <property type="entry name" value="Bact_Acetyltransf"/>
</dbReference>
<dbReference type="GO" id="GO:0016747">
    <property type="term" value="F:acyltransferase activity, transferring groups other than amino-acyl groups"/>
    <property type="evidence" value="ECO:0007669"/>
    <property type="project" value="InterPro"/>
</dbReference>
<gene>
    <name evidence="4" type="ORF">GHK53_08670</name>
</gene>
<dbReference type="PANTHER" id="PTHR43877:SF2">
    <property type="entry name" value="AMINOALKYLPHOSPHONATE N-ACETYLTRANSFERASE-RELATED"/>
    <property type="match status" value="1"/>
</dbReference>
<dbReference type="CDD" id="cd04301">
    <property type="entry name" value="NAT_SF"/>
    <property type="match status" value="1"/>
</dbReference>
<dbReference type="RefSeq" id="WP_003534724.1">
    <property type="nucleotide sequence ID" value="NZ_CP021808.1"/>
</dbReference>
<keyword evidence="2" id="KW-0012">Acyltransferase</keyword>
<comment type="caution">
    <text evidence="4">The sequence shown here is derived from an EMBL/GenBank/DDBJ whole genome shotgun (WGS) entry which is preliminary data.</text>
</comment>
<dbReference type="Proteomes" id="UP000429484">
    <property type="component" value="Unassembled WGS sequence"/>
</dbReference>
<dbReference type="Gene3D" id="3.40.630.30">
    <property type="match status" value="1"/>
</dbReference>
<dbReference type="EMBL" id="WISR01000093">
    <property type="protein sequence ID" value="MQW32871.1"/>
    <property type="molecule type" value="Genomic_DNA"/>
</dbReference>
<feature type="domain" description="N-acetyltransferase" evidence="3">
    <location>
        <begin position="4"/>
        <end position="153"/>
    </location>
</feature>
<dbReference type="AlphaFoldDB" id="A0A222IK61"/>
<evidence type="ECO:0000259" key="3">
    <source>
        <dbReference type="PROSITE" id="PS51186"/>
    </source>
</evidence>